<organism evidence="2 3">
    <name type="scientific">Micromonospora endolithica</name>
    <dbReference type="NCBI Taxonomy" id="230091"/>
    <lineage>
        <taxon>Bacteria</taxon>
        <taxon>Bacillati</taxon>
        <taxon>Actinomycetota</taxon>
        <taxon>Actinomycetes</taxon>
        <taxon>Micromonosporales</taxon>
        <taxon>Micromonosporaceae</taxon>
        <taxon>Micromonospora</taxon>
    </lineage>
</organism>
<dbReference type="Proteomes" id="UP000281726">
    <property type="component" value="Unassembled WGS sequence"/>
</dbReference>
<accession>A0A3A9YWI3</accession>
<keyword evidence="3" id="KW-1185">Reference proteome</keyword>
<reference evidence="2 3" key="1">
    <citation type="journal article" date="2004" name="Syst. Appl. Microbiol.">
        <title>Cryptoendolithic actinomycetes from antarctic sandstone rock samples: Micromonospora endolithica sp. nov. and two isolates related to Micromonospora coerulea Jensen 1932.</title>
        <authorList>
            <person name="Hirsch P."/>
            <person name="Mevs U."/>
            <person name="Kroppenstedt R.M."/>
            <person name="Schumann P."/>
            <person name="Stackebrandt E."/>
        </authorList>
    </citation>
    <scope>NUCLEOTIDE SEQUENCE [LARGE SCALE GENOMIC DNA]</scope>
    <source>
        <strain evidence="2 3">JCM 12677</strain>
    </source>
</reference>
<feature type="region of interest" description="Disordered" evidence="1">
    <location>
        <begin position="73"/>
        <end position="118"/>
    </location>
</feature>
<dbReference type="AlphaFoldDB" id="A0A3A9YWI3"/>
<evidence type="ECO:0000256" key="1">
    <source>
        <dbReference type="SAM" id="MobiDB-lite"/>
    </source>
</evidence>
<protein>
    <submittedName>
        <fullName evidence="2">Uncharacterized protein</fullName>
    </submittedName>
</protein>
<proteinExistence type="predicted"/>
<comment type="caution">
    <text evidence="2">The sequence shown here is derived from an EMBL/GenBank/DDBJ whole genome shotgun (WGS) entry which is preliminary data.</text>
</comment>
<dbReference type="EMBL" id="RBAK01000015">
    <property type="protein sequence ID" value="RKN39974.1"/>
    <property type="molecule type" value="Genomic_DNA"/>
</dbReference>
<evidence type="ECO:0000313" key="2">
    <source>
        <dbReference type="EMBL" id="RKN39974.1"/>
    </source>
</evidence>
<name>A0A3A9YWI3_9ACTN</name>
<sequence length="118" mass="13090">MDTVTTPKPGDLVHVTRAASVQFIRPIMCRVIRVLDWITYDGWCWLDVYELNAAGDAVARRSIFVQPVGLRVQRPAPTPRKPTRSAAIPNVRQDRRPAGVPATPQRRASPGRRTAGHG</sequence>
<evidence type="ECO:0000313" key="3">
    <source>
        <dbReference type="Proteomes" id="UP000281726"/>
    </source>
</evidence>
<dbReference type="RefSeq" id="WP_120731786.1">
    <property type="nucleotide sequence ID" value="NZ_RBAK01000015.1"/>
</dbReference>
<dbReference type="OrthoDB" id="3394592at2"/>
<gene>
    <name evidence="2" type="ORF">D7223_27970</name>
</gene>